<dbReference type="GO" id="GO:0016491">
    <property type="term" value="F:oxidoreductase activity"/>
    <property type="evidence" value="ECO:0007669"/>
    <property type="project" value="UniProtKB-KW"/>
</dbReference>
<gene>
    <name evidence="3" type="ORF">LuPra_04785</name>
</gene>
<name>A0A143PUN7_LUTPR</name>
<protein>
    <submittedName>
        <fullName evidence="3">3-beta-hydroxysteroid dehydrogenase</fullName>
        <ecNumber evidence="3">1.1.1.51</ecNumber>
    </submittedName>
</protein>
<keyword evidence="2 3" id="KW-0560">Oxidoreductase</keyword>
<dbReference type="EMBL" id="CP015136">
    <property type="protein sequence ID" value="AMY11534.1"/>
    <property type="molecule type" value="Genomic_DNA"/>
</dbReference>
<dbReference type="AlphaFoldDB" id="A0A143PUN7"/>
<evidence type="ECO:0000256" key="1">
    <source>
        <dbReference type="ARBA" id="ARBA00006484"/>
    </source>
</evidence>
<dbReference type="KEGG" id="abac:LuPra_04785"/>
<dbReference type="PANTHER" id="PTHR24321:SF15">
    <property type="entry name" value="OXIDOREDUCTASE UCPA"/>
    <property type="match status" value="1"/>
</dbReference>
<dbReference type="Pfam" id="PF13561">
    <property type="entry name" value="adh_short_C2"/>
    <property type="match status" value="1"/>
</dbReference>
<dbReference type="STRING" id="1855912.LuPra_04785"/>
<dbReference type="InterPro" id="IPR002347">
    <property type="entry name" value="SDR_fam"/>
</dbReference>
<sequence>MAKGRLEGRVALVTGAARGIGLAIVECFHAEGAIVLLSDIDDDLGRAATSRLSDRVDYQRLDVSREEDWQRVAEEIGRTRGRLDIVVNNAAITGLLEPGPQDPEHFELASWRRVHAVNLDGVALGCKYAIRLMRHHGGAIVNISSRSGIVGIPGAAAYASSKAAVRNHTKSVALYCAARGYGIRCNSVHPGSILTPMWDPILGQGADREIRIAAFAREVPLGRMGRPDDVAQAVLYLASEASAYVTGTELHVDGGILAGAAAAPPLPSAPEGD</sequence>
<dbReference type="EC" id="1.1.1.51" evidence="3"/>
<dbReference type="PRINTS" id="PR00081">
    <property type="entry name" value="GDHRDH"/>
</dbReference>
<comment type="similarity">
    <text evidence="1">Belongs to the short-chain dehydrogenases/reductases (SDR) family.</text>
</comment>
<accession>A0A143PUN7</accession>
<dbReference type="PANTHER" id="PTHR24321">
    <property type="entry name" value="DEHYDROGENASES, SHORT CHAIN"/>
    <property type="match status" value="1"/>
</dbReference>
<dbReference type="InterPro" id="IPR036291">
    <property type="entry name" value="NAD(P)-bd_dom_sf"/>
</dbReference>
<dbReference type="PATRIC" id="fig|1813736.3.peg.5042"/>
<evidence type="ECO:0000313" key="3">
    <source>
        <dbReference type="EMBL" id="AMY11534.1"/>
    </source>
</evidence>
<evidence type="ECO:0000313" key="4">
    <source>
        <dbReference type="Proteomes" id="UP000076079"/>
    </source>
</evidence>
<dbReference type="OrthoDB" id="111282at2"/>
<evidence type="ECO:0000256" key="2">
    <source>
        <dbReference type="ARBA" id="ARBA00023002"/>
    </source>
</evidence>
<reference evidence="4" key="2">
    <citation type="submission" date="2016-04" db="EMBL/GenBank/DDBJ databases">
        <title>First Complete Genome Sequence of a Subdivision 6 Acidobacterium.</title>
        <authorList>
            <person name="Huang S."/>
            <person name="Vieira S."/>
            <person name="Bunk B."/>
            <person name="Riedel T."/>
            <person name="Sproeer C."/>
            <person name="Overmann J."/>
        </authorList>
    </citation>
    <scope>NUCLEOTIDE SEQUENCE [LARGE SCALE GENOMIC DNA]</scope>
    <source>
        <strain evidence="4">DSM 100886 HEG_-6_39</strain>
    </source>
</reference>
<dbReference type="FunFam" id="3.40.50.720:FF:000084">
    <property type="entry name" value="Short-chain dehydrogenase reductase"/>
    <property type="match status" value="1"/>
</dbReference>
<dbReference type="SUPFAM" id="SSF51735">
    <property type="entry name" value="NAD(P)-binding Rossmann-fold domains"/>
    <property type="match status" value="1"/>
</dbReference>
<dbReference type="Proteomes" id="UP000076079">
    <property type="component" value="Chromosome"/>
</dbReference>
<keyword evidence="4" id="KW-1185">Reference proteome</keyword>
<dbReference type="Gene3D" id="3.40.50.720">
    <property type="entry name" value="NAD(P)-binding Rossmann-like Domain"/>
    <property type="match status" value="1"/>
</dbReference>
<organism evidence="3 4">
    <name type="scientific">Luteitalea pratensis</name>
    <dbReference type="NCBI Taxonomy" id="1855912"/>
    <lineage>
        <taxon>Bacteria</taxon>
        <taxon>Pseudomonadati</taxon>
        <taxon>Acidobacteriota</taxon>
        <taxon>Vicinamibacteria</taxon>
        <taxon>Vicinamibacterales</taxon>
        <taxon>Vicinamibacteraceae</taxon>
        <taxon>Luteitalea</taxon>
    </lineage>
</organism>
<dbReference type="PRINTS" id="PR00080">
    <property type="entry name" value="SDRFAMILY"/>
</dbReference>
<reference evidence="3 4" key="1">
    <citation type="journal article" date="2016" name="Genome Announc.">
        <title>First Complete Genome Sequence of a Subdivision 6 Acidobacterium Strain.</title>
        <authorList>
            <person name="Huang S."/>
            <person name="Vieira S."/>
            <person name="Bunk B."/>
            <person name="Riedel T."/>
            <person name="Sproer C."/>
            <person name="Overmann J."/>
        </authorList>
    </citation>
    <scope>NUCLEOTIDE SEQUENCE [LARGE SCALE GENOMIC DNA]</scope>
    <source>
        <strain evidence="4">DSM 100886 HEG_-6_39</strain>
    </source>
</reference>
<proteinExistence type="inferred from homology"/>